<reference evidence="2 3" key="1">
    <citation type="submission" date="2019-04" db="EMBL/GenBank/DDBJ databases">
        <title>An improved genome assembly and genetic linkage map for asparagus bean, Vigna unguiculata ssp. sesquipedialis.</title>
        <authorList>
            <person name="Xia Q."/>
            <person name="Zhang R."/>
            <person name="Dong Y."/>
        </authorList>
    </citation>
    <scope>NUCLEOTIDE SEQUENCE [LARGE SCALE GENOMIC DNA]</scope>
    <source>
        <tissue evidence="2">Leaf</tissue>
    </source>
</reference>
<sequence>MGGKLTTRPTSLGTRPASLSTRPTTEHPFSHFLLAFFHQMAPPKTSQVAKKKRVTRGTSSQIP</sequence>
<name>A0A4D6MZ90_VIGUN</name>
<accession>A0A4D6MZ90</accession>
<dbReference type="AlphaFoldDB" id="A0A4D6MZ90"/>
<evidence type="ECO:0000256" key="1">
    <source>
        <dbReference type="SAM" id="MobiDB-lite"/>
    </source>
</evidence>
<protein>
    <submittedName>
        <fullName evidence="2">Uncharacterized protein</fullName>
    </submittedName>
</protein>
<feature type="region of interest" description="Disordered" evidence="1">
    <location>
        <begin position="1"/>
        <end position="25"/>
    </location>
</feature>
<feature type="region of interest" description="Disordered" evidence="1">
    <location>
        <begin position="41"/>
        <end position="63"/>
    </location>
</feature>
<proteinExistence type="predicted"/>
<evidence type="ECO:0000313" key="2">
    <source>
        <dbReference type="EMBL" id="QCE06880.1"/>
    </source>
</evidence>
<dbReference type="Proteomes" id="UP000501690">
    <property type="component" value="Linkage Group LG9"/>
</dbReference>
<organism evidence="2 3">
    <name type="scientific">Vigna unguiculata</name>
    <name type="common">Cowpea</name>
    <dbReference type="NCBI Taxonomy" id="3917"/>
    <lineage>
        <taxon>Eukaryota</taxon>
        <taxon>Viridiplantae</taxon>
        <taxon>Streptophyta</taxon>
        <taxon>Embryophyta</taxon>
        <taxon>Tracheophyta</taxon>
        <taxon>Spermatophyta</taxon>
        <taxon>Magnoliopsida</taxon>
        <taxon>eudicotyledons</taxon>
        <taxon>Gunneridae</taxon>
        <taxon>Pentapetalae</taxon>
        <taxon>rosids</taxon>
        <taxon>fabids</taxon>
        <taxon>Fabales</taxon>
        <taxon>Fabaceae</taxon>
        <taxon>Papilionoideae</taxon>
        <taxon>50 kb inversion clade</taxon>
        <taxon>NPAAA clade</taxon>
        <taxon>indigoferoid/millettioid clade</taxon>
        <taxon>Phaseoleae</taxon>
        <taxon>Vigna</taxon>
    </lineage>
</organism>
<evidence type="ECO:0000313" key="3">
    <source>
        <dbReference type="Proteomes" id="UP000501690"/>
    </source>
</evidence>
<feature type="compositionally biased region" description="Polar residues" evidence="1">
    <location>
        <begin position="7"/>
        <end position="23"/>
    </location>
</feature>
<dbReference type="EMBL" id="CP039353">
    <property type="protein sequence ID" value="QCE06880.1"/>
    <property type="molecule type" value="Genomic_DNA"/>
</dbReference>
<keyword evidence="3" id="KW-1185">Reference proteome</keyword>
<gene>
    <name evidence="2" type="ORF">DEO72_LG9g1894</name>
</gene>